<dbReference type="SUPFAM" id="SSF116734">
    <property type="entry name" value="DNA methylase specificity domain"/>
    <property type="match status" value="2"/>
</dbReference>
<evidence type="ECO:0000313" key="6">
    <source>
        <dbReference type="Proteomes" id="UP000070326"/>
    </source>
</evidence>
<evidence type="ECO:0000256" key="2">
    <source>
        <dbReference type="ARBA" id="ARBA00022747"/>
    </source>
</evidence>
<protein>
    <submittedName>
        <fullName evidence="5">Type I restriction modification DNA specificity domain protein</fullName>
    </submittedName>
</protein>
<sequence>MQGYKNSGIEWIGSIPSNWKLDKIKYMANLYGRIGWQGLTSEEYIDEGPFLVTGVDFCKGRIDWNNCVHISEKRWEQADKIQIKNEDLLITKDGTVGKVAIVSDLNGKASLNSGVLLIDLKDKNSKKYLYWVLCSDVFWTWFNYKNSGNSTILHLYQKDFNEFIYTIPELKEQKLIANFLDKKGSEINAIIEKIENQINLLKNYKKSLITETVTKGLNKNVSMKDSGIEWIGEIPEEWDVSKIKYSLILMGSGSTPDSSNPLNYDGEINWIQSGDLYGKSYITETEKTITKYALHGNKSLKRYIAPFVVVAMYGASVGNIALSQIDSYTNQACCVMKGDNSLDNKYLYYFLIANKHEMLMLAIGGTQPNISRQLIKNLTIIIPKFNDQLEIVEFLDKKCSEIDSVISKKERQLDLIKGHRKSLIYEYVTGKKRVGGLENDN</sequence>
<name>A0A135YYS9_9FIRM</name>
<dbReference type="Pfam" id="PF01420">
    <property type="entry name" value="Methylase_S"/>
    <property type="match status" value="2"/>
</dbReference>
<keyword evidence="2" id="KW-0680">Restriction system</keyword>
<evidence type="ECO:0000313" key="5">
    <source>
        <dbReference type="EMBL" id="KXI14545.1"/>
    </source>
</evidence>
<dbReference type="PATRIC" id="fig|1261.5.peg.179"/>
<dbReference type="InterPro" id="IPR044946">
    <property type="entry name" value="Restrct_endonuc_typeI_TRD_sf"/>
</dbReference>
<reference evidence="5 6" key="1">
    <citation type="submission" date="2016-02" db="EMBL/GenBank/DDBJ databases">
        <authorList>
            <person name="Wen L."/>
            <person name="He K."/>
            <person name="Yang H."/>
        </authorList>
    </citation>
    <scope>NUCLEOTIDE SEQUENCE [LARGE SCALE GENOMIC DNA]</scope>
    <source>
        <strain evidence="5 6">MJR8628A</strain>
    </source>
</reference>
<dbReference type="PANTHER" id="PTHR30408:SF12">
    <property type="entry name" value="TYPE I RESTRICTION ENZYME MJAVIII SPECIFICITY SUBUNIT"/>
    <property type="match status" value="1"/>
</dbReference>
<dbReference type="REBASE" id="170111">
    <property type="entry name" value="S.Pan8628AORF174P"/>
</dbReference>
<dbReference type="InterPro" id="IPR052021">
    <property type="entry name" value="Type-I_RS_S_subunit"/>
</dbReference>
<feature type="domain" description="Type I restriction modification DNA specificity" evidence="4">
    <location>
        <begin position="56"/>
        <end position="199"/>
    </location>
</feature>
<comment type="caution">
    <text evidence="5">The sequence shown here is derived from an EMBL/GenBank/DDBJ whole genome shotgun (WGS) entry which is preliminary data.</text>
</comment>
<gene>
    <name evidence="5" type="ORF">HMPREF3195_00175</name>
</gene>
<organism evidence="5 6">
    <name type="scientific">Peptostreptococcus anaerobius</name>
    <dbReference type="NCBI Taxonomy" id="1261"/>
    <lineage>
        <taxon>Bacteria</taxon>
        <taxon>Bacillati</taxon>
        <taxon>Bacillota</taxon>
        <taxon>Clostridia</taxon>
        <taxon>Peptostreptococcales</taxon>
        <taxon>Peptostreptococcaceae</taxon>
        <taxon>Peptostreptococcus</taxon>
    </lineage>
</organism>
<proteinExistence type="inferred from homology"/>
<dbReference type="PANTHER" id="PTHR30408">
    <property type="entry name" value="TYPE-1 RESTRICTION ENZYME ECOKI SPECIFICITY PROTEIN"/>
    <property type="match status" value="1"/>
</dbReference>
<dbReference type="GO" id="GO:0003677">
    <property type="term" value="F:DNA binding"/>
    <property type="evidence" value="ECO:0007669"/>
    <property type="project" value="UniProtKB-KW"/>
</dbReference>
<dbReference type="InterPro" id="IPR000055">
    <property type="entry name" value="Restrct_endonuc_typeI_TRD"/>
</dbReference>
<evidence type="ECO:0000256" key="1">
    <source>
        <dbReference type="ARBA" id="ARBA00010923"/>
    </source>
</evidence>
<comment type="similarity">
    <text evidence="1">Belongs to the type-I restriction system S methylase family.</text>
</comment>
<dbReference type="Proteomes" id="UP000070326">
    <property type="component" value="Unassembled WGS sequence"/>
</dbReference>
<dbReference type="Gene3D" id="1.10.287.1120">
    <property type="entry name" value="Bipartite methylase S protein"/>
    <property type="match status" value="1"/>
</dbReference>
<evidence type="ECO:0000256" key="3">
    <source>
        <dbReference type="ARBA" id="ARBA00023125"/>
    </source>
</evidence>
<keyword evidence="3" id="KW-0238">DNA-binding</keyword>
<dbReference type="STRING" id="1261.HMPREF3195_00175"/>
<dbReference type="Gene3D" id="3.90.220.20">
    <property type="entry name" value="DNA methylase specificity domains"/>
    <property type="match status" value="2"/>
</dbReference>
<dbReference type="EMBL" id="LSQZ01000005">
    <property type="protein sequence ID" value="KXI14545.1"/>
    <property type="molecule type" value="Genomic_DNA"/>
</dbReference>
<feature type="domain" description="Type I restriction modification DNA specificity" evidence="4">
    <location>
        <begin position="235"/>
        <end position="398"/>
    </location>
</feature>
<dbReference type="GO" id="GO:0009307">
    <property type="term" value="P:DNA restriction-modification system"/>
    <property type="evidence" value="ECO:0007669"/>
    <property type="project" value="UniProtKB-KW"/>
</dbReference>
<evidence type="ECO:0000259" key="4">
    <source>
        <dbReference type="Pfam" id="PF01420"/>
    </source>
</evidence>
<accession>A0A135YYS9</accession>
<dbReference type="RefSeq" id="WP_061101583.1">
    <property type="nucleotide sequence ID" value="NZ_KQ961785.1"/>
</dbReference>
<dbReference type="AlphaFoldDB" id="A0A135YYS9"/>
<dbReference type="CDD" id="cd17280">
    <property type="entry name" value="RMtype1_S_MspEN3ORF6650P_TRD2-CR2_like"/>
    <property type="match status" value="1"/>
</dbReference>